<sequence>MVDLLVDALKQRLVSHTSVTAPEPNRNNLDIGEMTGLHLARQLRMLREVNFSAYNKFSTVTNEHMVFISKAISGPDPKL</sequence>
<protein>
    <submittedName>
        <fullName evidence="3">Reverse transcriptase domain-containing protein</fullName>
    </submittedName>
</protein>
<dbReference type="AlphaFoldDB" id="A0A0N4Y1B7"/>
<name>A0A0N4Y1B7_NIPBR</name>
<dbReference type="WBParaSite" id="NBR_0000940201-mRNA-1">
    <property type="protein sequence ID" value="NBR_0000940201-mRNA-1"/>
    <property type="gene ID" value="NBR_0000940201"/>
</dbReference>
<proteinExistence type="predicted"/>
<evidence type="ECO:0000313" key="2">
    <source>
        <dbReference type="Proteomes" id="UP000271162"/>
    </source>
</evidence>
<reference evidence="3" key="1">
    <citation type="submission" date="2017-02" db="UniProtKB">
        <authorList>
            <consortium name="WormBaseParasite"/>
        </authorList>
    </citation>
    <scope>IDENTIFICATION</scope>
</reference>
<dbReference type="Proteomes" id="UP000271162">
    <property type="component" value="Unassembled WGS sequence"/>
</dbReference>
<accession>A0A0N4Y1B7</accession>
<organism evidence="3">
    <name type="scientific">Nippostrongylus brasiliensis</name>
    <name type="common">Rat hookworm</name>
    <dbReference type="NCBI Taxonomy" id="27835"/>
    <lineage>
        <taxon>Eukaryota</taxon>
        <taxon>Metazoa</taxon>
        <taxon>Ecdysozoa</taxon>
        <taxon>Nematoda</taxon>
        <taxon>Chromadorea</taxon>
        <taxon>Rhabditida</taxon>
        <taxon>Rhabditina</taxon>
        <taxon>Rhabditomorpha</taxon>
        <taxon>Strongyloidea</taxon>
        <taxon>Heligmosomidae</taxon>
        <taxon>Nippostrongylus</taxon>
    </lineage>
</organism>
<keyword evidence="2" id="KW-1185">Reference proteome</keyword>
<evidence type="ECO:0000313" key="3">
    <source>
        <dbReference type="WBParaSite" id="NBR_0000940201-mRNA-1"/>
    </source>
</evidence>
<reference evidence="1 2" key="2">
    <citation type="submission" date="2018-11" db="EMBL/GenBank/DDBJ databases">
        <authorList>
            <consortium name="Pathogen Informatics"/>
        </authorList>
    </citation>
    <scope>NUCLEOTIDE SEQUENCE [LARGE SCALE GENOMIC DNA]</scope>
</reference>
<dbReference type="EMBL" id="UYSL01020137">
    <property type="protein sequence ID" value="VDL72992.1"/>
    <property type="molecule type" value="Genomic_DNA"/>
</dbReference>
<gene>
    <name evidence="1" type="ORF">NBR_LOCUS9403</name>
</gene>
<evidence type="ECO:0000313" key="1">
    <source>
        <dbReference type="EMBL" id="VDL72992.1"/>
    </source>
</evidence>